<evidence type="ECO:0000313" key="6">
    <source>
        <dbReference type="Proteomes" id="UP000694726"/>
    </source>
</evidence>
<sequence>SGFPHPSAHLPVIGWVFFIFLSFVFCCCCCYWKGFSFRAPCGTPLSKSRIFRSSLMHLRYTVHKAGTWILGEPKKKGPE</sequence>
<proteinExistence type="inferred from homology"/>
<name>A0A8D0NZ49_PIG</name>
<evidence type="ECO:0000256" key="1">
    <source>
        <dbReference type="ARBA" id="ARBA00005780"/>
    </source>
</evidence>
<organism evidence="5 6">
    <name type="scientific">Sus scrofa</name>
    <name type="common">Pig</name>
    <dbReference type="NCBI Taxonomy" id="9823"/>
    <lineage>
        <taxon>Eukaryota</taxon>
        <taxon>Metazoa</taxon>
        <taxon>Chordata</taxon>
        <taxon>Craniata</taxon>
        <taxon>Vertebrata</taxon>
        <taxon>Euteleostomi</taxon>
        <taxon>Mammalia</taxon>
        <taxon>Eutheria</taxon>
        <taxon>Laurasiatheria</taxon>
        <taxon>Artiodactyla</taxon>
        <taxon>Suina</taxon>
        <taxon>Suidae</taxon>
        <taxon>Sus</taxon>
    </lineage>
</organism>
<keyword evidence="3" id="KW-0217">Developmental protein</keyword>
<dbReference type="InterPro" id="IPR024885">
    <property type="entry name" value="Neuronatin"/>
</dbReference>
<protein>
    <recommendedName>
        <fullName evidence="2">Neuronatin</fullName>
    </recommendedName>
</protein>
<dbReference type="GO" id="GO:0007420">
    <property type="term" value="P:brain development"/>
    <property type="evidence" value="ECO:0007669"/>
    <property type="project" value="InterPro"/>
</dbReference>
<dbReference type="Ensembl" id="ENSSSCT00015057922.1">
    <property type="protein sequence ID" value="ENSSSCP00015023211.1"/>
    <property type="gene ID" value="ENSSSCG00015043470.1"/>
</dbReference>
<comment type="similarity">
    <text evidence="1">Belongs to the neuronatin family.</text>
</comment>
<evidence type="ECO:0000256" key="3">
    <source>
        <dbReference type="ARBA" id="ARBA00022473"/>
    </source>
</evidence>
<accession>A0A8D0NZ49</accession>
<evidence type="ECO:0000256" key="4">
    <source>
        <dbReference type="SAM" id="Phobius"/>
    </source>
</evidence>
<dbReference type="PANTHER" id="PTHR15285">
    <property type="entry name" value="NEURONATIN"/>
    <property type="match status" value="1"/>
</dbReference>
<keyword evidence="4" id="KW-0472">Membrane</keyword>
<keyword evidence="4" id="KW-1133">Transmembrane helix</keyword>
<feature type="transmembrane region" description="Helical" evidence="4">
    <location>
        <begin position="12"/>
        <end position="32"/>
    </location>
</feature>
<keyword evidence="4" id="KW-0812">Transmembrane</keyword>
<evidence type="ECO:0000313" key="5">
    <source>
        <dbReference type="Ensembl" id="ENSSSCP00015023211.1"/>
    </source>
</evidence>
<evidence type="ECO:0000256" key="2">
    <source>
        <dbReference type="ARBA" id="ARBA00019250"/>
    </source>
</evidence>
<dbReference type="PANTHER" id="PTHR15285:SF0">
    <property type="entry name" value="NEURONATIN"/>
    <property type="match status" value="1"/>
</dbReference>
<reference evidence="5" key="1">
    <citation type="submission" date="2025-08" db="UniProtKB">
        <authorList>
            <consortium name="Ensembl"/>
        </authorList>
    </citation>
    <scope>IDENTIFICATION</scope>
</reference>
<dbReference type="AlphaFoldDB" id="A0A8D0NZ49"/>
<dbReference type="Proteomes" id="UP000694726">
    <property type="component" value="Unplaced"/>
</dbReference>